<evidence type="ECO:0000256" key="7">
    <source>
        <dbReference type="SAM" id="MobiDB-lite"/>
    </source>
</evidence>
<protein>
    <submittedName>
        <fullName evidence="10">Related to ATP-binding cassette transporter CGR1</fullName>
    </submittedName>
</protein>
<dbReference type="InterPro" id="IPR003439">
    <property type="entry name" value="ABC_transporter-like_ATP-bd"/>
</dbReference>
<feature type="transmembrane region" description="Helical" evidence="8">
    <location>
        <begin position="804"/>
        <end position="822"/>
    </location>
</feature>
<dbReference type="GO" id="GO:0005524">
    <property type="term" value="F:ATP binding"/>
    <property type="evidence" value="ECO:0007669"/>
    <property type="project" value="UniProtKB-KW"/>
</dbReference>
<keyword evidence="3 8" id="KW-0812">Transmembrane</keyword>
<evidence type="ECO:0000256" key="3">
    <source>
        <dbReference type="ARBA" id="ARBA00022692"/>
    </source>
</evidence>
<keyword evidence="4" id="KW-0677">Repeat</keyword>
<keyword evidence="11" id="KW-1185">Reference proteome</keyword>
<feature type="region of interest" description="Disordered" evidence="7">
    <location>
        <begin position="1"/>
        <end position="52"/>
    </location>
</feature>
<organism evidence="10 11">
    <name type="scientific">Saccharomycodes ludwigii</name>
    <dbReference type="NCBI Taxonomy" id="36035"/>
    <lineage>
        <taxon>Eukaryota</taxon>
        <taxon>Fungi</taxon>
        <taxon>Dikarya</taxon>
        <taxon>Ascomycota</taxon>
        <taxon>Saccharomycotina</taxon>
        <taxon>Saccharomycetes</taxon>
        <taxon>Saccharomycodales</taxon>
        <taxon>Saccharomycodaceae</taxon>
        <taxon>Saccharomycodes</taxon>
    </lineage>
</organism>
<evidence type="ECO:0000313" key="10">
    <source>
        <dbReference type="EMBL" id="SSD61664.1"/>
    </source>
</evidence>
<dbReference type="InterPro" id="IPR034001">
    <property type="entry name" value="ABCG_PDR_1"/>
</dbReference>
<dbReference type="InterPro" id="IPR027417">
    <property type="entry name" value="P-loop_NTPase"/>
</dbReference>
<evidence type="ECO:0000256" key="2">
    <source>
        <dbReference type="ARBA" id="ARBA00022448"/>
    </source>
</evidence>
<evidence type="ECO:0000256" key="5">
    <source>
        <dbReference type="ARBA" id="ARBA00022989"/>
    </source>
</evidence>
<feature type="transmembrane region" description="Helical" evidence="8">
    <location>
        <begin position="550"/>
        <end position="571"/>
    </location>
</feature>
<name>A0A376BAT8_9ASCO</name>
<feature type="compositionally biased region" description="Low complexity" evidence="7">
    <location>
        <begin position="877"/>
        <end position="886"/>
    </location>
</feature>
<dbReference type="Proteomes" id="UP000262825">
    <property type="component" value="Unassembled WGS sequence"/>
</dbReference>
<feature type="compositionally biased region" description="Basic and acidic residues" evidence="7">
    <location>
        <begin position="1"/>
        <end position="19"/>
    </location>
</feature>
<keyword evidence="10" id="KW-0067">ATP-binding</keyword>
<dbReference type="InterPro" id="IPR013525">
    <property type="entry name" value="ABC2_TM"/>
</dbReference>
<dbReference type="CDD" id="cd03233">
    <property type="entry name" value="ABCG_PDR_domain1"/>
    <property type="match status" value="1"/>
</dbReference>
<dbReference type="FunFam" id="3.40.50.300:FF:001262">
    <property type="entry name" value="ABC transporter CDR4"/>
    <property type="match status" value="1"/>
</dbReference>
<dbReference type="Pfam" id="PF06422">
    <property type="entry name" value="PDR_CDR"/>
    <property type="match status" value="1"/>
</dbReference>
<comment type="subcellular location">
    <subcellularLocation>
        <location evidence="1">Membrane</location>
        <topology evidence="1">Multi-pass membrane protein</topology>
    </subcellularLocation>
</comment>
<feature type="transmembrane region" description="Helical" evidence="8">
    <location>
        <begin position="696"/>
        <end position="715"/>
    </location>
</feature>
<dbReference type="InterPro" id="IPR029481">
    <property type="entry name" value="ABC_trans_N"/>
</dbReference>
<feature type="domain" description="ABC transporter" evidence="9">
    <location>
        <begin position="184"/>
        <end position="440"/>
    </location>
</feature>
<dbReference type="GO" id="GO:0140359">
    <property type="term" value="F:ABC-type transporter activity"/>
    <property type="evidence" value="ECO:0007669"/>
    <property type="project" value="InterPro"/>
</dbReference>
<feature type="compositionally biased region" description="Polar residues" evidence="7">
    <location>
        <begin position="860"/>
        <end position="871"/>
    </location>
</feature>
<evidence type="ECO:0000256" key="1">
    <source>
        <dbReference type="ARBA" id="ARBA00004141"/>
    </source>
</evidence>
<dbReference type="Pfam" id="PF00005">
    <property type="entry name" value="ABC_tran"/>
    <property type="match status" value="2"/>
</dbReference>
<keyword evidence="2" id="KW-0813">Transport</keyword>
<evidence type="ECO:0000313" key="11">
    <source>
        <dbReference type="Proteomes" id="UP000262825"/>
    </source>
</evidence>
<feature type="region of interest" description="Disordered" evidence="7">
    <location>
        <begin position="854"/>
        <end position="886"/>
    </location>
</feature>
<feature type="transmembrane region" description="Helical" evidence="8">
    <location>
        <begin position="638"/>
        <end position="656"/>
    </location>
</feature>
<feature type="compositionally biased region" description="Low complexity" evidence="7">
    <location>
        <begin position="32"/>
        <end position="52"/>
    </location>
</feature>
<dbReference type="GO" id="GO:0016020">
    <property type="term" value="C:membrane"/>
    <property type="evidence" value="ECO:0007669"/>
    <property type="project" value="UniProtKB-SubCell"/>
</dbReference>
<dbReference type="InterPro" id="IPR010929">
    <property type="entry name" value="PDR_CDR_ABC"/>
</dbReference>
<dbReference type="VEuPathDB" id="FungiDB:SCODWIG_03425"/>
<dbReference type="GO" id="GO:0016887">
    <property type="term" value="F:ATP hydrolysis activity"/>
    <property type="evidence" value="ECO:0007669"/>
    <property type="project" value="InterPro"/>
</dbReference>
<feature type="transmembrane region" description="Helical" evidence="8">
    <location>
        <begin position="583"/>
        <end position="603"/>
    </location>
</feature>
<dbReference type="InterPro" id="IPR017871">
    <property type="entry name" value="ABC_transporter-like_CS"/>
</dbReference>
<accession>A0A376BAT8</accession>
<evidence type="ECO:0000256" key="4">
    <source>
        <dbReference type="ARBA" id="ARBA00022737"/>
    </source>
</evidence>
<keyword evidence="10" id="KW-0547">Nucleotide-binding</keyword>
<dbReference type="PROSITE" id="PS00211">
    <property type="entry name" value="ABC_TRANSPORTER_1"/>
    <property type="match status" value="1"/>
</dbReference>
<proteinExistence type="predicted"/>
<dbReference type="SUPFAM" id="SSF52540">
    <property type="entry name" value="P-loop containing nucleoside triphosphate hydrolases"/>
    <property type="match status" value="2"/>
</dbReference>
<sequence length="1006" mass="113440">MSYPTKTHESDGEQNEKFATDINSDELDIRDSNNTMNNQNKQNNSSSSSSINRLNIYEGLDKEAEKNIKNLARTFTNNSTTYSNTHNSLNADNNNTNIYSDVASNSSGNVGPFFSNFDQDYDPKLDPNSDEFSSACWIKNLSKIMTNDPDYYKPYILGCCYKNLRAFGDSNDVSYQSTIGNMPIKAIQYVYRHLRKRRKEDTFDILKPMDGLIKPGELLVVLGRPGSGCTTLLKSISSNTHGFSIDPETIISYEGLTPKEIKKHYRGDVVYNAEADIHFPHLTVYQTLNTVARLVTPRNRIKGVSREEFAKHITEVTMATYGLSHTRDTKVGDDFIRGVSGGERKRVSISEVSICGSKFQCWDNATRGLDSATSLEFVKALKTSADITNSSACVAIYQCSQDAYDLFNKVSVLSEGYQIFFGYSNRAKKYFEEMGYVSPARQTTADFLTAVTNPAERIVNPDYIKRGIKVPTTAEEMEHYWKNSQDYKQLLVDIDEYLKKNDDVAKEEIHEAHVARQTKRARPSSPYVLDYGMQVKYLLIRNLQRIRNNMGLSVFTVVGNSAMALVLSSMFYKGMLHTTTSTFYSRGASMFLAVLFNAFSSMLEIMSLFEARPIVEKHKRYALYHPSAEALSSIISELPAKLTISICFNVIFYFMVNYRRKPGFFFFFLMMNFICTLGMSHIFRCIGSAATSFPQAMVPASVILLALSMYAGFAIPKTKMLRWSKWIYWINPIQYIFESLMINEFHGREFPCAEFIPSGSGYSDVSLANQVCSSVGAVAGESYVSGDRFLELAYGYLHKHKWRGFGVACAYAVFFLGVYLVFCEYNESAKQKGEVLVFPASVIRRMKKLHPKKRLDIESGGNSEKVASSPNKELVLNDSSNSTSSGNNEEFNLFASNAIFHWRDVKYEVKIKNETKRILDGVDGWVKPGTLTALMGASGAGKTTLLDCLASRVTMGVITGNIFVDGHLRDNSFARSIGYCQQQDLHLKFWKWNNTLMRLLVLLVKV</sequence>
<reference evidence="11" key="1">
    <citation type="submission" date="2018-06" db="EMBL/GenBank/DDBJ databases">
        <authorList>
            <person name="Guldener U."/>
        </authorList>
    </citation>
    <scope>NUCLEOTIDE SEQUENCE [LARGE SCALE GENOMIC DNA]</scope>
    <source>
        <strain evidence="11">UTAD17</strain>
    </source>
</reference>
<evidence type="ECO:0000256" key="8">
    <source>
        <dbReference type="SAM" id="Phobius"/>
    </source>
</evidence>
<dbReference type="Pfam" id="PF14510">
    <property type="entry name" value="ABC_trans_N"/>
    <property type="match status" value="1"/>
</dbReference>
<dbReference type="AlphaFoldDB" id="A0A376BAT8"/>
<dbReference type="Pfam" id="PF01061">
    <property type="entry name" value="ABC2_membrane"/>
    <property type="match status" value="1"/>
</dbReference>
<feature type="transmembrane region" description="Helical" evidence="8">
    <location>
        <begin position="663"/>
        <end position="684"/>
    </location>
</feature>
<dbReference type="PANTHER" id="PTHR19241">
    <property type="entry name" value="ATP-BINDING CASSETTE TRANSPORTER"/>
    <property type="match status" value="1"/>
</dbReference>
<evidence type="ECO:0000256" key="6">
    <source>
        <dbReference type="ARBA" id="ARBA00023136"/>
    </source>
</evidence>
<dbReference type="Gene3D" id="3.40.50.300">
    <property type="entry name" value="P-loop containing nucleotide triphosphate hydrolases"/>
    <property type="match status" value="2"/>
</dbReference>
<keyword evidence="6 8" id="KW-0472">Membrane</keyword>
<dbReference type="EMBL" id="UFAJ01000819">
    <property type="protein sequence ID" value="SSD61664.1"/>
    <property type="molecule type" value="Genomic_DNA"/>
</dbReference>
<gene>
    <name evidence="10" type="ORF">SCODWIG_03425</name>
</gene>
<dbReference type="PROSITE" id="PS50893">
    <property type="entry name" value="ABC_TRANSPORTER_2"/>
    <property type="match status" value="1"/>
</dbReference>
<keyword evidence="5 8" id="KW-1133">Transmembrane helix</keyword>
<evidence type="ECO:0000259" key="9">
    <source>
        <dbReference type="PROSITE" id="PS50893"/>
    </source>
</evidence>